<organism evidence="9 10">
    <name type="scientific">Lachnellula suecica</name>
    <dbReference type="NCBI Taxonomy" id="602035"/>
    <lineage>
        <taxon>Eukaryota</taxon>
        <taxon>Fungi</taxon>
        <taxon>Dikarya</taxon>
        <taxon>Ascomycota</taxon>
        <taxon>Pezizomycotina</taxon>
        <taxon>Leotiomycetes</taxon>
        <taxon>Helotiales</taxon>
        <taxon>Lachnaceae</taxon>
        <taxon>Lachnellula</taxon>
    </lineage>
</organism>
<reference evidence="9 10" key="1">
    <citation type="submission" date="2018-05" db="EMBL/GenBank/DDBJ databases">
        <title>Genome sequencing and assembly of the regulated plant pathogen Lachnellula willkommii and related sister species for the development of diagnostic species identification markers.</title>
        <authorList>
            <person name="Giroux E."/>
            <person name="Bilodeau G."/>
        </authorList>
    </citation>
    <scope>NUCLEOTIDE SEQUENCE [LARGE SCALE GENOMIC DNA]</scope>
    <source>
        <strain evidence="9 10">CBS 268.59</strain>
    </source>
</reference>
<dbReference type="GO" id="GO:0005739">
    <property type="term" value="C:mitochondrion"/>
    <property type="evidence" value="ECO:0007669"/>
    <property type="project" value="TreeGrafter"/>
</dbReference>
<dbReference type="PANTHER" id="PTHR43765:SF2">
    <property type="entry name" value="2-DEHYDROPANTOATE 2-REDUCTASE"/>
    <property type="match status" value="1"/>
</dbReference>
<dbReference type="SUPFAM" id="SSF51735">
    <property type="entry name" value="NAD(P)-binding Rossmann-fold domains"/>
    <property type="match status" value="1"/>
</dbReference>
<comment type="caution">
    <text evidence="9">The sequence shown here is derived from an EMBL/GenBank/DDBJ whole genome shotgun (WGS) entry which is preliminary data.</text>
</comment>
<feature type="domain" description="Ketopantoate reductase N-terminal" evidence="7">
    <location>
        <begin position="35"/>
        <end position="202"/>
    </location>
</feature>
<feature type="region of interest" description="Disordered" evidence="6">
    <location>
        <begin position="1"/>
        <end position="28"/>
    </location>
</feature>
<keyword evidence="3" id="KW-0521">NADP</keyword>
<evidence type="ECO:0000256" key="5">
    <source>
        <dbReference type="ARBA" id="ARBA00032024"/>
    </source>
</evidence>
<keyword evidence="4" id="KW-0560">Oxidoreductase</keyword>
<dbReference type="InterPro" id="IPR050838">
    <property type="entry name" value="Ketopantoate_reductase"/>
</dbReference>
<dbReference type="InterPro" id="IPR013332">
    <property type="entry name" value="KPR_N"/>
</dbReference>
<evidence type="ECO:0000256" key="4">
    <source>
        <dbReference type="ARBA" id="ARBA00023002"/>
    </source>
</evidence>
<proteinExistence type="inferred from homology"/>
<dbReference type="SUPFAM" id="SSF48179">
    <property type="entry name" value="6-phosphogluconate dehydrogenase C-terminal domain-like"/>
    <property type="match status" value="1"/>
</dbReference>
<name>A0A8T9BSS4_9HELO</name>
<dbReference type="Pfam" id="PF02558">
    <property type="entry name" value="ApbA"/>
    <property type="match status" value="1"/>
</dbReference>
<dbReference type="GO" id="GO:0008677">
    <property type="term" value="F:2-dehydropantoate 2-reductase activity"/>
    <property type="evidence" value="ECO:0007669"/>
    <property type="project" value="UniProtKB-EC"/>
</dbReference>
<dbReference type="InterPro" id="IPR013328">
    <property type="entry name" value="6PGD_dom2"/>
</dbReference>
<dbReference type="Pfam" id="PF08546">
    <property type="entry name" value="ApbA_C"/>
    <property type="match status" value="1"/>
</dbReference>
<dbReference type="EC" id="1.1.1.169" evidence="2"/>
<dbReference type="OrthoDB" id="73846at2759"/>
<evidence type="ECO:0000256" key="3">
    <source>
        <dbReference type="ARBA" id="ARBA00022857"/>
    </source>
</evidence>
<accession>A0A8T9BSS4</accession>
<dbReference type="GO" id="GO:0015940">
    <property type="term" value="P:pantothenate biosynthetic process"/>
    <property type="evidence" value="ECO:0007669"/>
    <property type="project" value="InterPro"/>
</dbReference>
<dbReference type="Proteomes" id="UP000469558">
    <property type="component" value="Unassembled WGS sequence"/>
</dbReference>
<dbReference type="InterPro" id="IPR003710">
    <property type="entry name" value="ApbA"/>
</dbReference>
<evidence type="ECO:0000256" key="1">
    <source>
        <dbReference type="ARBA" id="ARBA00007870"/>
    </source>
</evidence>
<evidence type="ECO:0000313" key="10">
    <source>
        <dbReference type="Proteomes" id="UP000469558"/>
    </source>
</evidence>
<keyword evidence="10" id="KW-1185">Reference proteome</keyword>
<dbReference type="NCBIfam" id="TIGR00745">
    <property type="entry name" value="apbA_panE"/>
    <property type="match status" value="1"/>
</dbReference>
<dbReference type="AlphaFoldDB" id="A0A8T9BSS4"/>
<dbReference type="Gene3D" id="3.40.50.720">
    <property type="entry name" value="NAD(P)-binding Rossmann-like Domain"/>
    <property type="match status" value="1"/>
</dbReference>
<feature type="domain" description="Ketopantoate reductase C-terminal" evidence="8">
    <location>
        <begin position="234"/>
        <end position="361"/>
    </location>
</feature>
<evidence type="ECO:0000256" key="2">
    <source>
        <dbReference type="ARBA" id="ARBA00013014"/>
    </source>
</evidence>
<evidence type="ECO:0000256" key="6">
    <source>
        <dbReference type="SAM" id="MobiDB-lite"/>
    </source>
</evidence>
<dbReference type="EMBL" id="QGMK01002477">
    <property type="protein sequence ID" value="TVY58284.1"/>
    <property type="molecule type" value="Genomic_DNA"/>
</dbReference>
<evidence type="ECO:0000259" key="7">
    <source>
        <dbReference type="Pfam" id="PF02558"/>
    </source>
</evidence>
<evidence type="ECO:0000313" key="9">
    <source>
        <dbReference type="EMBL" id="TVY58284.1"/>
    </source>
</evidence>
<dbReference type="InterPro" id="IPR008927">
    <property type="entry name" value="6-PGluconate_DH-like_C_sf"/>
</dbReference>
<comment type="similarity">
    <text evidence="1">Belongs to the ketopantoate reductase family.</text>
</comment>
<evidence type="ECO:0000259" key="8">
    <source>
        <dbReference type="Pfam" id="PF08546"/>
    </source>
</evidence>
<dbReference type="InterPro" id="IPR036291">
    <property type="entry name" value="NAD(P)-bd_dom_sf"/>
</dbReference>
<gene>
    <name evidence="9" type="primary">BEA2</name>
    <name evidence="9" type="ORF">LSUE1_G009518</name>
</gene>
<dbReference type="InterPro" id="IPR013752">
    <property type="entry name" value="KPA_reductase"/>
</dbReference>
<dbReference type="GO" id="GO:0050661">
    <property type="term" value="F:NADP binding"/>
    <property type="evidence" value="ECO:0007669"/>
    <property type="project" value="TreeGrafter"/>
</dbReference>
<protein>
    <recommendedName>
        <fullName evidence="2">2-dehydropantoate 2-reductase</fullName>
        <ecNumber evidence="2">1.1.1.169</ecNumber>
    </recommendedName>
    <alternativeName>
        <fullName evidence="5">Ketopantoate reductase</fullName>
    </alternativeName>
</protein>
<sequence length="398" mass="44562">MAALCHLHDSSSPEKRLQSTEPSLDRLPQESRSRIYVLGVGNIGRLFAHALANKPNPPPISLIMHRPKSTQEWVEAGRKISITTNGVTNSEGKYKTKKYIPSPRQIQNHRRSRIRYLIVATKTTHTVKALERIGHLLTPDSTILFLQNGMGTMDQVTSALKLSATKSERPSYLAAVTSHGLYSQGPYSSVFAGRGSVTIGEASSPSKKQSRYLLDQIINAPLLNATEVNSKELLLQQLEKLVVNAVINPLTVIFNCKNGELFSRPQIRRVMRLLVFEASQVILSLPELRLGVKKRLFVDRFSKENLEIKVLDVAEKTAANTSSMLQDVQQRRTTEIEAINGYIIQRGMGLEIEVRTHQLLRERVLAGRIIGEDLDEAKEIFPSYGENSHWVDSVLARL</sequence>
<dbReference type="PANTHER" id="PTHR43765">
    <property type="entry name" value="2-DEHYDROPANTOATE 2-REDUCTASE-RELATED"/>
    <property type="match status" value="1"/>
</dbReference>
<dbReference type="Gene3D" id="1.10.1040.10">
    <property type="entry name" value="N-(1-d-carboxylethyl)-l-norvaline Dehydrogenase, domain 2"/>
    <property type="match status" value="1"/>
</dbReference>